<dbReference type="AlphaFoldDB" id="A0A376B8V4"/>
<evidence type="ECO:0000256" key="1">
    <source>
        <dbReference type="SAM" id="Phobius"/>
    </source>
</evidence>
<dbReference type="EMBL" id="UFAJ01000547">
    <property type="protein sequence ID" value="SSD61041.1"/>
    <property type="molecule type" value="Genomic_DNA"/>
</dbReference>
<name>A0A376B8V4_9ASCO</name>
<dbReference type="VEuPathDB" id="FungiDB:SCODWIG_02802"/>
<protein>
    <submittedName>
        <fullName evidence="2">Uncharacterized protein</fullName>
    </submittedName>
</protein>
<accession>A0A376B8V4</accession>
<evidence type="ECO:0000313" key="2">
    <source>
        <dbReference type="EMBL" id="SSD61041.1"/>
    </source>
</evidence>
<gene>
    <name evidence="2" type="ORF">SCODWIG_02802</name>
</gene>
<sequence length="137" mass="15775">MKNIKRKSQENNIRILPSTNLIAPPSTSTNKLALPDLRFNYTFYRALNKEFNRYKIVQQNNINNANTTNISDIKFNTKVLIVGKVILKNIVIMPLLQNIVFTGALIILKPWLQLVIYKGFVVGHLVKEWCAKMLIHP</sequence>
<reference evidence="3" key="1">
    <citation type="submission" date="2018-06" db="EMBL/GenBank/DDBJ databases">
        <authorList>
            <person name="Guldener U."/>
        </authorList>
    </citation>
    <scope>NUCLEOTIDE SEQUENCE [LARGE SCALE GENOMIC DNA]</scope>
    <source>
        <strain evidence="3">UTAD17</strain>
    </source>
</reference>
<dbReference type="Proteomes" id="UP000262825">
    <property type="component" value="Unassembled WGS sequence"/>
</dbReference>
<keyword evidence="1" id="KW-1133">Transmembrane helix</keyword>
<keyword evidence="3" id="KW-1185">Reference proteome</keyword>
<keyword evidence="1" id="KW-0812">Transmembrane</keyword>
<feature type="transmembrane region" description="Helical" evidence="1">
    <location>
        <begin position="85"/>
        <end position="108"/>
    </location>
</feature>
<dbReference type="OrthoDB" id="2430343at2759"/>
<keyword evidence="1" id="KW-0472">Membrane</keyword>
<proteinExistence type="predicted"/>
<evidence type="ECO:0000313" key="3">
    <source>
        <dbReference type="Proteomes" id="UP000262825"/>
    </source>
</evidence>
<organism evidence="2 3">
    <name type="scientific">Saccharomycodes ludwigii</name>
    <dbReference type="NCBI Taxonomy" id="36035"/>
    <lineage>
        <taxon>Eukaryota</taxon>
        <taxon>Fungi</taxon>
        <taxon>Dikarya</taxon>
        <taxon>Ascomycota</taxon>
        <taxon>Saccharomycotina</taxon>
        <taxon>Saccharomycetes</taxon>
        <taxon>Saccharomycodales</taxon>
        <taxon>Saccharomycodaceae</taxon>
        <taxon>Saccharomycodes</taxon>
    </lineage>
</organism>